<reference evidence="3 4" key="1">
    <citation type="journal article" date="2015" name="Genome Biol. Evol.">
        <title>Comparative Genomics of a Bacterivorous Green Alga Reveals Evolutionary Causalities and Consequences of Phago-Mixotrophic Mode of Nutrition.</title>
        <authorList>
            <person name="Burns J.A."/>
            <person name="Paasch A."/>
            <person name="Narechania A."/>
            <person name="Kim E."/>
        </authorList>
    </citation>
    <scope>NUCLEOTIDE SEQUENCE [LARGE SCALE GENOMIC DNA]</scope>
    <source>
        <strain evidence="3 4">PLY_AMNH</strain>
    </source>
</reference>
<sequence>MKVSVRTTKPTLPCACSSFGVKRRRGSTLCRILLAYISAVLFQGIFATQAEYLLEEVLVEELSTESDFQGAVARNAPSPGLAFSEQAVELVVQSVLEYLRTTSKVHNGANETFRLFNTSRVAAELVSDSHSPLVLLLPEATSGTFYHLQIQILRSQGEASGALVNIGPETHLSTFEATVLATDQPLRGKHLNVFSLQEVATARPSLAKAAEYQDSSRKDAAPQPRGTDRRESRLLGQDGADYADTQSQHRKSKANGPRVLKEDEAVELTESSFLVEYTCEDRLKLDGENVWEDLEFDTCEDYVKSNYCTEQGGYGSAWQSTWGDFSLYAEYEQGCCGCGNDYNTAPYACCGCGGGIEAFRTCDDEEDTSHELVHVTVQLGYGYENLGWTLWEQLPSGNTEPVATMEYQDQGKWGKTTLVQICLSRSSNFTLLMTDASNGEGWRDLHLSLWRPSDTCAIIYEETIDAGAANRSFAFNLTNVNCQEPPRDAHASNGIVTITANNSYLAGAELAEAIVNQSHMQTRVIYLNVSAALNGDLPKVQQDLEVVGRCHESSAAFYNLTSQGFELIGSEGGCCNVTTSASNRSYQASFEACLYLCKLNLQCRSLQFLEGNSFCTIIEEKVTSVMASEHCTENRALCLDSNSGIPESEMCYLDGVSQFALFHVDGAINLTISHLKLLSGRAESGSAVHAVNGAIVHVHNTTMANMNSTKFAAMYLVNAELDVDGGFFFQNHVQYAIHTSVLYGKESYILFVNSEFIDNNGAVEVSNGALHINNSSAFGNYGLYGTVVCSFDAIVTIINFQARNNTADDGGGVFSMEYSVFTLTNSIFMYNMAPGAEGGVLWSMMSNVSIADSVMNSNMAKTGGCIYFANSDTSTSFYIIMHLSGVAIEQNTAYLDGGAIYLSSVILDQNAILILDNTVLKGNFAPNNGAGIYGGEGTVVHGNNLTISFHTSHFASGAGVFMGYSSVLHLHHSTLNHNSALYGGVLYTNGGHVELEGCAGIMNNAASSGGFAVVERGEFVATDSSFANNSAFLGGQGMISDGSKITLLRCSLSSNRAQSGGSIYLKGMVTMAVNDSTFEYNDGVDRGGGIYCYRSDVSMNRVSIAHNSALSGGGSYWNMCLVNCMSVLFAENHAVESGGAVHTVSATMVFTFCAINHNMGSIGGAFYFSEASSELYVNSSTFLTNRAGTSGSILATVRGVTALIWNVSMGTTAVSAFYLYDGGKVAIHDSRLEQTAGGMKQAVDTLEMGSMLIAVNSVVHLERVQVTTQLTRDEVHSKYSESLAVLQIETSRLTVADSVFTGIPITVISLKAFSILKLSSTVISDIFATSGPAVVSDVSSTMCMAACDIVNNEAMRDGGAMRLEGEFQIVDSRFIGNKAVSGGALYLSLDVGANLTNTSVGIGQQSRRRITGTELANNSAVDGAAMYINVMDRNGNVDISTRESQKSIVNTINMSHLTITGNLATEAAAVLLWDAMSLGYTVFPPICSECVYDGNQAAYSTSTQGWASYSEVLEGDCHDCKVTGGSHLGKVLVRILDIFDQVVSVDASSVVDMEVLEGACILEGQTRTTVEGGVASFQTANLYGPPGTICTMHLSSTTLVKHSASETLAPVNMSLRMRECVVGEILTSALVCAKCPEGTLTFSNSSSQCTSCTEEFELHGQPLEGLVCHGGAEYEIEQGFWLAPVARDCPDERCFLNRIYKCETPGACTFGDAADRRGRGAEDAAELMLCDTLKFRNAVLCGGSQPPLCSYNYTLSFGNDDCTECSPFWQLLLQAISTGFGLLFALGVILTLHLPSEQANQEEEDEVNDSDAVILTDYGGCAVSIMVGYYQLLGQMPMLYPTSLLPSIMTEFLSSCSVFNFDVTFLSNEHCMLSYIYSETKAKKQKDFWLTFYFYMAYPMLIISILVLAAALYCNHARTTRKHDAKSAVHHIEYEMMVLSGFGGAALFTLMLIHPQTAMVAFQLYRCREFYYEDREQQRWVAQDLSVECYDKEWSGASGLSFFIIITFVFGFPVTVLCLMNYFRSFRLLRVRRADFVELLPDLPGSMFALHDIEDDFVYKQGKLWRLLGWSRKMAAYLIMSESKKGLDQQKQQALSDISEEPEKPKALKKKARGSGMALHSPFRPGVKLPREMGTHLDVFIRKSFYLEKGEPGFESCDQAQKSPRAHSSGDTKRASIMQYISVWADKQPELLPSKSHAAGSSFKASEDAMLLRPSVIGLKHGKAAGRRVEVQVAEMMEAVKGTESSVRVPVTLLQTPIWAKVLGQFWEPYEHRRFYWHCYEIFR</sequence>
<keyword evidence="2" id="KW-0812">Transmembrane</keyword>
<feature type="transmembrane region" description="Helical" evidence="2">
    <location>
        <begin position="2000"/>
        <end position="2023"/>
    </location>
</feature>
<feature type="region of interest" description="Disordered" evidence="1">
    <location>
        <begin position="2090"/>
        <end position="2125"/>
    </location>
</feature>
<comment type="caution">
    <text evidence="3">The sequence shown here is derived from an EMBL/GenBank/DDBJ whole genome shotgun (WGS) entry which is preliminary data.</text>
</comment>
<dbReference type="InterPro" id="IPR011050">
    <property type="entry name" value="Pectin_lyase_fold/virulence"/>
</dbReference>
<dbReference type="PANTHER" id="PTHR32158:SF21">
    <property type="match status" value="1"/>
</dbReference>
<dbReference type="PANTHER" id="PTHR32158">
    <property type="entry name" value="RING-TYPE DOMAIN-CONTAINING PROTEIN"/>
    <property type="match status" value="1"/>
</dbReference>
<keyword evidence="2" id="KW-1133">Transmembrane helix</keyword>
<proteinExistence type="predicted"/>
<evidence type="ECO:0000313" key="3">
    <source>
        <dbReference type="EMBL" id="KAK3279706.1"/>
    </source>
</evidence>
<dbReference type="EMBL" id="LGRX02004710">
    <property type="protein sequence ID" value="KAK3279706.1"/>
    <property type="molecule type" value="Genomic_DNA"/>
</dbReference>
<keyword evidence="2" id="KW-0472">Membrane</keyword>
<feature type="transmembrane region" description="Helical" evidence="2">
    <location>
        <begin position="1934"/>
        <end position="1953"/>
    </location>
</feature>
<evidence type="ECO:0000256" key="1">
    <source>
        <dbReference type="SAM" id="MobiDB-lite"/>
    </source>
</evidence>
<dbReference type="Proteomes" id="UP001190700">
    <property type="component" value="Unassembled WGS sequence"/>
</dbReference>
<evidence type="ECO:0000313" key="4">
    <source>
        <dbReference type="Proteomes" id="UP001190700"/>
    </source>
</evidence>
<name>A0AAE0LBV2_9CHLO</name>
<gene>
    <name evidence="3" type="ORF">CYMTET_12423</name>
</gene>
<accession>A0AAE0LBV2</accession>
<feature type="transmembrane region" description="Helical" evidence="2">
    <location>
        <begin position="28"/>
        <end position="46"/>
    </location>
</feature>
<dbReference type="SUPFAM" id="SSF51126">
    <property type="entry name" value="Pectin lyase-like"/>
    <property type="match status" value="2"/>
</dbReference>
<feature type="region of interest" description="Disordered" evidence="1">
    <location>
        <begin position="207"/>
        <end position="262"/>
    </location>
</feature>
<keyword evidence="4" id="KW-1185">Reference proteome</keyword>
<evidence type="ECO:0000256" key="2">
    <source>
        <dbReference type="SAM" id="Phobius"/>
    </source>
</evidence>
<organism evidence="3 4">
    <name type="scientific">Cymbomonas tetramitiformis</name>
    <dbReference type="NCBI Taxonomy" id="36881"/>
    <lineage>
        <taxon>Eukaryota</taxon>
        <taxon>Viridiplantae</taxon>
        <taxon>Chlorophyta</taxon>
        <taxon>Pyramimonadophyceae</taxon>
        <taxon>Pyramimonadales</taxon>
        <taxon>Pyramimonadaceae</taxon>
        <taxon>Cymbomonas</taxon>
    </lineage>
</organism>
<feature type="transmembrane region" description="Helical" evidence="2">
    <location>
        <begin position="1892"/>
        <end position="1913"/>
    </location>
</feature>
<protein>
    <submittedName>
        <fullName evidence="3">Uncharacterized protein</fullName>
    </submittedName>
</protein>
<feature type="compositionally biased region" description="Basic and acidic residues" evidence="1">
    <location>
        <begin position="214"/>
        <end position="233"/>
    </location>
</feature>